<dbReference type="RefSeq" id="WP_254924448.1">
    <property type="nucleotide sequence ID" value="NZ_NEVO01000019.1"/>
</dbReference>
<proteinExistence type="predicted"/>
<feature type="compositionally biased region" description="Low complexity" evidence="1">
    <location>
        <begin position="177"/>
        <end position="215"/>
    </location>
</feature>
<keyword evidence="2" id="KW-1133">Transmembrane helix</keyword>
<organism evidence="3 4">
    <name type="scientific">Bordetella genomosp. 4</name>
    <dbReference type="NCBI Taxonomy" id="463044"/>
    <lineage>
        <taxon>Bacteria</taxon>
        <taxon>Pseudomonadati</taxon>
        <taxon>Pseudomonadota</taxon>
        <taxon>Betaproteobacteria</taxon>
        <taxon>Burkholderiales</taxon>
        <taxon>Alcaligenaceae</taxon>
        <taxon>Bordetella</taxon>
    </lineage>
</organism>
<keyword evidence="4" id="KW-1185">Reference proteome</keyword>
<protein>
    <submittedName>
        <fullName evidence="3">Uncharacterized protein</fullName>
    </submittedName>
</protein>
<feature type="transmembrane region" description="Helical" evidence="2">
    <location>
        <begin position="29"/>
        <end position="51"/>
    </location>
</feature>
<feature type="region of interest" description="Disordered" evidence="1">
    <location>
        <begin position="176"/>
        <end position="223"/>
    </location>
</feature>
<evidence type="ECO:0000256" key="2">
    <source>
        <dbReference type="SAM" id="Phobius"/>
    </source>
</evidence>
<evidence type="ECO:0000256" key="1">
    <source>
        <dbReference type="SAM" id="MobiDB-lite"/>
    </source>
</evidence>
<dbReference type="AlphaFoldDB" id="A0A261V1D6"/>
<keyword evidence="2" id="KW-0472">Membrane</keyword>
<keyword evidence="2" id="KW-0812">Transmembrane</keyword>
<evidence type="ECO:0000313" key="3">
    <source>
        <dbReference type="EMBL" id="OZI67661.1"/>
    </source>
</evidence>
<name>A0A261V1D6_9BORD</name>
<reference evidence="3 4" key="1">
    <citation type="submission" date="2017-05" db="EMBL/GenBank/DDBJ databases">
        <title>Complete and WGS of Bordetella genogroups.</title>
        <authorList>
            <person name="Spilker T."/>
            <person name="LiPuma J."/>
        </authorList>
    </citation>
    <scope>NUCLEOTIDE SEQUENCE [LARGE SCALE GENOMIC DNA]</scope>
    <source>
        <strain evidence="3 4">AU9919</strain>
    </source>
</reference>
<accession>A0A261V1D6</accession>
<feature type="transmembrane region" description="Helical" evidence="2">
    <location>
        <begin position="79"/>
        <end position="100"/>
    </location>
</feature>
<gene>
    <name evidence="3" type="ORF">CAL20_01045</name>
</gene>
<comment type="caution">
    <text evidence="3">The sequence shown here is derived from an EMBL/GenBank/DDBJ whole genome shotgun (WGS) entry which is preliminary data.</text>
</comment>
<sequence length="223" mass="24488">MMNAASPERIRQDRRLIGQTLLKLALPRLIVRGVVLVIAAIIWLLVASWLLDFGRSLSFEGLQAFGQQAIDLLTRVNPYLWWGVVVIWSLIVFFAVRAWVASDIDAARAKPVAPRDLSALASQLCDEVTNVLRWVWGNREEPFTLGDLRQAHIELRHGRIDKIDLVREQGNILDGQAAAPTRAQPATRTPAAPATAPAQAAVLTTPAAATETRPASGRIEPNL</sequence>
<dbReference type="Proteomes" id="UP000216885">
    <property type="component" value="Unassembled WGS sequence"/>
</dbReference>
<dbReference type="EMBL" id="NEVQ01000001">
    <property type="protein sequence ID" value="OZI67661.1"/>
    <property type="molecule type" value="Genomic_DNA"/>
</dbReference>
<evidence type="ECO:0000313" key="4">
    <source>
        <dbReference type="Proteomes" id="UP000216885"/>
    </source>
</evidence>